<gene>
    <name evidence="3" type="primary">LOC104753738</name>
</gene>
<evidence type="ECO:0000259" key="1">
    <source>
        <dbReference type="PROSITE" id="PS50994"/>
    </source>
</evidence>
<feature type="domain" description="Integrase catalytic" evidence="1">
    <location>
        <begin position="1"/>
        <end position="94"/>
    </location>
</feature>
<dbReference type="InterPro" id="IPR050951">
    <property type="entry name" value="Retrovirus_Pol_polyprotein"/>
</dbReference>
<dbReference type="InterPro" id="IPR012337">
    <property type="entry name" value="RNaseH-like_sf"/>
</dbReference>
<proteinExistence type="predicted"/>
<reference evidence="2" key="1">
    <citation type="journal article" date="2014" name="Nat. Commun.">
        <title>The emerging biofuel crop Camelina sativa retains a highly undifferentiated hexaploid genome structure.</title>
        <authorList>
            <person name="Kagale S."/>
            <person name="Koh C."/>
            <person name="Nixon J."/>
            <person name="Bollina V."/>
            <person name="Clarke W.E."/>
            <person name="Tuteja R."/>
            <person name="Spillane C."/>
            <person name="Robinson S.J."/>
            <person name="Links M.G."/>
            <person name="Clarke C."/>
            <person name="Higgins E.E."/>
            <person name="Huebert T."/>
            <person name="Sharpe A.G."/>
            <person name="Parkin I.A."/>
        </authorList>
    </citation>
    <scope>NUCLEOTIDE SEQUENCE [LARGE SCALE GENOMIC DNA]</scope>
    <source>
        <strain evidence="2">cv. DH55</strain>
    </source>
</reference>
<evidence type="ECO:0000313" key="2">
    <source>
        <dbReference type="Proteomes" id="UP000694864"/>
    </source>
</evidence>
<dbReference type="RefSeq" id="XP_010474245.1">
    <property type="nucleotide sequence ID" value="XM_010475943.1"/>
</dbReference>
<dbReference type="Gene3D" id="3.30.420.10">
    <property type="entry name" value="Ribonuclease H-like superfamily/Ribonuclease H"/>
    <property type="match status" value="1"/>
</dbReference>
<dbReference type="PROSITE" id="PS50994">
    <property type="entry name" value="INTEGRASE"/>
    <property type="match status" value="1"/>
</dbReference>
<reference evidence="3" key="2">
    <citation type="submission" date="2025-08" db="UniProtKB">
        <authorList>
            <consortium name="RefSeq"/>
        </authorList>
    </citation>
    <scope>IDENTIFICATION</scope>
    <source>
        <tissue evidence="3">Leaf</tissue>
    </source>
</reference>
<dbReference type="PANTHER" id="PTHR37984:SF5">
    <property type="entry name" value="PROTEIN NYNRIN-LIKE"/>
    <property type="match status" value="1"/>
</dbReference>
<sequence>MEKLALAVVVSARKLRAYFQSHSIVVLKGIIYRYGVPHEIVTDNGPQFISSQFEGFCAKWKIRLSKSTPRYPQGNGQAEAMNKVILTNLKKRLDSCKGRWPDELQGVPLGNPNNSSMGYKRDTFFFSIWG</sequence>
<keyword evidence="2" id="KW-1185">Reference proteome</keyword>
<evidence type="ECO:0000313" key="3">
    <source>
        <dbReference type="RefSeq" id="XP_010474245.1"/>
    </source>
</evidence>
<dbReference type="InterPro" id="IPR036397">
    <property type="entry name" value="RNaseH_sf"/>
</dbReference>
<dbReference type="PANTHER" id="PTHR37984">
    <property type="entry name" value="PROTEIN CBG26694"/>
    <property type="match status" value="1"/>
</dbReference>
<protein>
    <submittedName>
        <fullName evidence="3">Uncharacterized protein LOC104753738</fullName>
    </submittedName>
</protein>
<dbReference type="InterPro" id="IPR001584">
    <property type="entry name" value="Integrase_cat-core"/>
</dbReference>
<dbReference type="GeneID" id="104753738"/>
<name>A0ABM0WPL1_CAMSA</name>
<dbReference type="Proteomes" id="UP000694864">
    <property type="component" value="Chromosome 16"/>
</dbReference>
<organism evidence="2 3">
    <name type="scientific">Camelina sativa</name>
    <name type="common">False flax</name>
    <name type="synonym">Myagrum sativum</name>
    <dbReference type="NCBI Taxonomy" id="90675"/>
    <lineage>
        <taxon>Eukaryota</taxon>
        <taxon>Viridiplantae</taxon>
        <taxon>Streptophyta</taxon>
        <taxon>Embryophyta</taxon>
        <taxon>Tracheophyta</taxon>
        <taxon>Spermatophyta</taxon>
        <taxon>Magnoliopsida</taxon>
        <taxon>eudicotyledons</taxon>
        <taxon>Gunneridae</taxon>
        <taxon>Pentapetalae</taxon>
        <taxon>rosids</taxon>
        <taxon>malvids</taxon>
        <taxon>Brassicales</taxon>
        <taxon>Brassicaceae</taxon>
        <taxon>Camelineae</taxon>
        <taxon>Camelina</taxon>
    </lineage>
</organism>
<accession>A0ABM0WPL1</accession>
<dbReference type="SUPFAM" id="SSF53098">
    <property type="entry name" value="Ribonuclease H-like"/>
    <property type="match status" value="1"/>
</dbReference>